<dbReference type="SUPFAM" id="SSF89957">
    <property type="entry name" value="MTH1187/YkoF-like"/>
    <property type="match status" value="1"/>
</dbReference>
<evidence type="ECO:0000313" key="3">
    <source>
        <dbReference type="EMBL" id="TWT47686.1"/>
    </source>
</evidence>
<evidence type="ECO:0000259" key="2">
    <source>
        <dbReference type="Pfam" id="PF01910"/>
    </source>
</evidence>
<reference evidence="3 4" key="1">
    <citation type="submission" date="2019-02" db="EMBL/GenBank/DDBJ databases">
        <title>Deep-cultivation of Planctomycetes and their phenomic and genomic characterization uncovers novel biology.</title>
        <authorList>
            <person name="Wiegand S."/>
            <person name="Jogler M."/>
            <person name="Boedeker C."/>
            <person name="Pinto D."/>
            <person name="Vollmers J."/>
            <person name="Rivas-Marin E."/>
            <person name="Kohn T."/>
            <person name="Peeters S.H."/>
            <person name="Heuer A."/>
            <person name="Rast P."/>
            <person name="Oberbeckmann S."/>
            <person name="Bunk B."/>
            <person name="Jeske O."/>
            <person name="Meyerdierks A."/>
            <person name="Storesund J.E."/>
            <person name="Kallscheuer N."/>
            <person name="Luecker S."/>
            <person name="Lage O.M."/>
            <person name="Pohl T."/>
            <person name="Merkel B.J."/>
            <person name="Hornburger P."/>
            <person name="Mueller R.-W."/>
            <person name="Bruemmer F."/>
            <person name="Labrenz M."/>
            <person name="Spormann A.M."/>
            <person name="Op Den Camp H."/>
            <person name="Overmann J."/>
            <person name="Amann R."/>
            <person name="Jetten M.S.M."/>
            <person name="Mascher T."/>
            <person name="Medema M.H."/>
            <person name="Devos D.P."/>
            <person name="Kaster A.-K."/>
            <person name="Ovreas L."/>
            <person name="Rohde M."/>
            <person name="Galperin M.Y."/>
            <person name="Jogler C."/>
        </authorList>
    </citation>
    <scope>NUCLEOTIDE SEQUENCE [LARGE SCALE GENOMIC DNA]</scope>
    <source>
        <strain evidence="3 4">Pla111</strain>
    </source>
</reference>
<proteinExistence type="inferred from homology"/>
<dbReference type="OrthoDB" id="5886358at2"/>
<keyword evidence="4" id="KW-1185">Reference proteome</keyword>
<dbReference type="InterPro" id="IPR002767">
    <property type="entry name" value="Thiamine_BP"/>
</dbReference>
<feature type="domain" description="Thiamine-binding protein" evidence="2">
    <location>
        <begin position="5"/>
        <end position="93"/>
    </location>
</feature>
<dbReference type="InterPro" id="IPR029756">
    <property type="entry name" value="MTH1187/YkoF-like"/>
</dbReference>
<dbReference type="Pfam" id="PF01910">
    <property type="entry name" value="Thiamine_BP"/>
    <property type="match status" value="1"/>
</dbReference>
<accession>A0A5C5W9Z1</accession>
<dbReference type="PANTHER" id="PTHR33777">
    <property type="entry name" value="UPF0045 PROTEIN ECM15"/>
    <property type="match status" value="1"/>
</dbReference>
<comment type="caution">
    <text evidence="3">The sequence shown here is derived from an EMBL/GenBank/DDBJ whole genome shotgun (WGS) entry which is preliminary data.</text>
</comment>
<protein>
    <recommendedName>
        <fullName evidence="2">Thiamine-binding protein domain-containing protein</fullName>
    </recommendedName>
</protein>
<evidence type="ECO:0000256" key="1">
    <source>
        <dbReference type="ARBA" id="ARBA00010272"/>
    </source>
</evidence>
<dbReference type="EMBL" id="SJPH01000002">
    <property type="protein sequence ID" value="TWT47686.1"/>
    <property type="molecule type" value="Genomic_DNA"/>
</dbReference>
<comment type="similarity">
    <text evidence="1">Belongs to the UPF0045 family.</text>
</comment>
<dbReference type="PANTHER" id="PTHR33777:SF1">
    <property type="entry name" value="UPF0045 PROTEIN ECM15"/>
    <property type="match status" value="1"/>
</dbReference>
<dbReference type="NCBIfam" id="TIGR00106">
    <property type="entry name" value="MTH1187 family thiamine-binding protein"/>
    <property type="match status" value="1"/>
</dbReference>
<organism evidence="3 4">
    <name type="scientific">Botrimarina hoheduenensis</name>
    <dbReference type="NCBI Taxonomy" id="2528000"/>
    <lineage>
        <taxon>Bacteria</taxon>
        <taxon>Pseudomonadati</taxon>
        <taxon>Planctomycetota</taxon>
        <taxon>Planctomycetia</taxon>
        <taxon>Pirellulales</taxon>
        <taxon>Lacipirellulaceae</taxon>
        <taxon>Botrimarina</taxon>
    </lineage>
</organism>
<gene>
    <name evidence="3" type="ORF">Pla111_13050</name>
</gene>
<evidence type="ECO:0000313" key="4">
    <source>
        <dbReference type="Proteomes" id="UP000318995"/>
    </source>
</evidence>
<dbReference type="AlphaFoldDB" id="A0A5C5W9Z1"/>
<dbReference type="InterPro" id="IPR051614">
    <property type="entry name" value="UPF0045_domain"/>
</dbReference>
<dbReference type="GO" id="GO:0005829">
    <property type="term" value="C:cytosol"/>
    <property type="evidence" value="ECO:0007669"/>
    <property type="project" value="TreeGrafter"/>
</dbReference>
<dbReference type="Gene3D" id="3.30.70.930">
    <property type="match status" value="1"/>
</dbReference>
<sequence length="107" mass="11543">MVLLEMSVTPLGVGQSVSEPVAKCVGLIAQSGLPYELHAMGTIVEGELSEVLALLQACIELMAADHPRVSCVAKLDYRRDARGRLRGKVESVERRLQQADRSAEATP</sequence>
<name>A0A5C5W9Z1_9BACT</name>
<dbReference type="Proteomes" id="UP000318995">
    <property type="component" value="Unassembled WGS sequence"/>
</dbReference>